<protein>
    <submittedName>
        <fullName evidence="2">Uncharacterized protein</fullName>
    </submittedName>
</protein>
<evidence type="ECO:0000313" key="3">
    <source>
        <dbReference type="Proteomes" id="UP000287651"/>
    </source>
</evidence>
<dbReference type="EMBL" id="AMZH03000325">
    <property type="protein sequence ID" value="RRT84335.1"/>
    <property type="molecule type" value="Genomic_DNA"/>
</dbReference>
<dbReference type="Proteomes" id="UP000287651">
    <property type="component" value="Unassembled WGS sequence"/>
</dbReference>
<gene>
    <name evidence="2" type="ORF">B296_00010696</name>
</gene>
<proteinExistence type="predicted"/>
<organism evidence="2 3">
    <name type="scientific">Ensete ventricosum</name>
    <name type="common">Abyssinian banana</name>
    <name type="synonym">Musa ensete</name>
    <dbReference type="NCBI Taxonomy" id="4639"/>
    <lineage>
        <taxon>Eukaryota</taxon>
        <taxon>Viridiplantae</taxon>
        <taxon>Streptophyta</taxon>
        <taxon>Embryophyta</taxon>
        <taxon>Tracheophyta</taxon>
        <taxon>Spermatophyta</taxon>
        <taxon>Magnoliopsida</taxon>
        <taxon>Liliopsida</taxon>
        <taxon>Zingiberales</taxon>
        <taxon>Musaceae</taxon>
        <taxon>Ensete</taxon>
    </lineage>
</organism>
<dbReference type="AlphaFoldDB" id="A0A427B778"/>
<feature type="region of interest" description="Disordered" evidence="1">
    <location>
        <begin position="114"/>
        <end position="139"/>
    </location>
</feature>
<evidence type="ECO:0000313" key="2">
    <source>
        <dbReference type="EMBL" id="RRT84335.1"/>
    </source>
</evidence>
<sequence length="139" mass="15457">MIMSYWELHFGVQHNDKKAMDSRSECHGTAEAGLPCVHRILHWMKALVISIWGLYTTEGEFQVQVSVSPIGGLNHTKNGIDMSPAIGWQRSCMRVVVCLSIDKGELLGEHKGVEAGSRKGRGSGDKSSYPKAKCRSERW</sequence>
<accession>A0A427B778</accession>
<reference evidence="2 3" key="1">
    <citation type="journal article" date="2014" name="Agronomy (Basel)">
        <title>A Draft Genome Sequence for Ensete ventricosum, the Drought-Tolerant Tree Against Hunger.</title>
        <authorList>
            <person name="Harrison J."/>
            <person name="Moore K.A."/>
            <person name="Paszkiewicz K."/>
            <person name="Jones T."/>
            <person name="Grant M."/>
            <person name="Ambacheew D."/>
            <person name="Muzemil S."/>
            <person name="Studholme D.J."/>
        </authorList>
    </citation>
    <scope>NUCLEOTIDE SEQUENCE [LARGE SCALE GENOMIC DNA]</scope>
</reference>
<name>A0A427B778_ENSVE</name>
<comment type="caution">
    <text evidence="2">The sequence shown here is derived from an EMBL/GenBank/DDBJ whole genome shotgun (WGS) entry which is preliminary data.</text>
</comment>
<evidence type="ECO:0000256" key="1">
    <source>
        <dbReference type="SAM" id="MobiDB-lite"/>
    </source>
</evidence>